<gene>
    <name evidence="2" type="ORF">ARMGADRAFT_589370</name>
</gene>
<dbReference type="Proteomes" id="UP000217790">
    <property type="component" value="Unassembled WGS sequence"/>
</dbReference>
<evidence type="ECO:0000313" key="2">
    <source>
        <dbReference type="EMBL" id="PBK98796.1"/>
    </source>
</evidence>
<feature type="region of interest" description="Disordered" evidence="1">
    <location>
        <begin position="1"/>
        <end position="32"/>
    </location>
</feature>
<accession>A0A2H3EHL6</accession>
<sequence>MAVEDGGMRQAVREVPEGSFGPTVPEILKPAQRPTTPTVTLILLGEVQLRSEVQLSPMSTSYRPQL</sequence>
<dbReference type="AlphaFoldDB" id="A0A2H3EHL6"/>
<proteinExistence type="predicted"/>
<name>A0A2H3EHL6_ARMGA</name>
<organism evidence="2 3">
    <name type="scientific">Armillaria gallica</name>
    <name type="common">Bulbous honey fungus</name>
    <name type="synonym">Armillaria bulbosa</name>
    <dbReference type="NCBI Taxonomy" id="47427"/>
    <lineage>
        <taxon>Eukaryota</taxon>
        <taxon>Fungi</taxon>
        <taxon>Dikarya</taxon>
        <taxon>Basidiomycota</taxon>
        <taxon>Agaricomycotina</taxon>
        <taxon>Agaricomycetes</taxon>
        <taxon>Agaricomycetidae</taxon>
        <taxon>Agaricales</taxon>
        <taxon>Marasmiineae</taxon>
        <taxon>Physalacriaceae</taxon>
        <taxon>Armillaria</taxon>
    </lineage>
</organism>
<protein>
    <submittedName>
        <fullName evidence="2">Uncharacterized protein</fullName>
    </submittedName>
</protein>
<dbReference type="EMBL" id="KZ293648">
    <property type="protein sequence ID" value="PBK98796.1"/>
    <property type="molecule type" value="Genomic_DNA"/>
</dbReference>
<reference evidence="3" key="1">
    <citation type="journal article" date="2017" name="Nat. Ecol. Evol.">
        <title>Genome expansion and lineage-specific genetic innovations in the forest pathogenic fungi Armillaria.</title>
        <authorList>
            <person name="Sipos G."/>
            <person name="Prasanna A.N."/>
            <person name="Walter M.C."/>
            <person name="O'Connor E."/>
            <person name="Balint B."/>
            <person name="Krizsan K."/>
            <person name="Kiss B."/>
            <person name="Hess J."/>
            <person name="Varga T."/>
            <person name="Slot J."/>
            <person name="Riley R."/>
            <person name="Boka B."/>
            <person name="Rigling D."/>
            <person name="Barry K."/>
            <person name="Lee J."/>
            <person name="Mihaltcheva S."/>
            <person name="LaButti K."/>
            <person name="Lipzen A."/>
            <person name="Waldron R."/>
            <person name="Moloney N.M."/>
            <person name="Sperisen C."/>
            <person name="Kredics L."/>
            <person name="Vagvoelgyi C."/>
            <person name="Patrignani A."/>
            <person name="Fitzpatrick D."/>
            <person name="Nagy I."/>
            <person name="Doyle S."/>
            <person name="Anderson J.B."/>
            <person name="Grigoriev I.V."/>
            <person name="Gueldener U."/>
            <person name="Muensterkoetter M."/>
            <person name="Nagy L.G."/>
        </authorList>
    </citation>
    <scope>NUCLEOTIDE SEQUENCE [LARGE SCALE GENOMIC DNA]</scope>
    <source>
        <strain evidence="3">Ar21-2</strain>
    </source>
</reference>
<dbReference type="InParanoid" id="A0A2H3EHL6"/>
<evidence type="ECO:0000256" key="1">
    <source>
        <dbReference type="SAM" id="MobiDB-lite"/>
    </source>
</evidence>
<evidence type="ECO:0000313" key="3">
    <source>
        <dbReference type="Proteomes" id="UP000217790"/>
    </source>
</evidence>
<keyword evidence="3" id="KW-1185">Reference proteome</keyword>